<dbReference type="Gene3D" id="3.40.630.30">
    <property type="match status" value="1"/>
</dbReference>
<gene>
    <name evidence="1" type="ORF">PNBC_19585</name>
</gene>
<dbReference type="RefSeq" id="WP_068661116.1">
    <property type="nucleotide sequence ID" value="NZ_CP017770.1"/>
</dbReference>
<keyword evidence="1" id="KW-0808">Transferase</keyword>
<protein>
    <submittedName>
        <fullName evidence="1">GCN5 family acetyltransferase</fullName>
    </submittedName>
</protein>
<dbReference type="GO" id="GO:0016740">
    <property type="term" value="F:transferase activity"/>
    <property type="evidence" value="ECO:0007669"/>
    <property type="project" value="UniProtKB-KW"/>
</dbReference>
<dbReference type="AlphaFoldDB" id="A0A167AS53"/>
<dbReference type="Proteomes" id="UP000077134">
    <property type="component" value="Unassembled WGS sequence"/>
</dbReference>
<comment type="caution">
    <text evidence="1">The sequence shown here is derived from an EMBL/GenBank/DDBJ whole genome shotgun (WGS) entry which is preliminary data.</text>
</comment>
<dbReference type="EMBL" id="LSFN01000040">
    <property type="protein sequence ID" value="OAB71367.1"/>
    <property type="molecule type" value="Genomic_DNA"/>
</dbReference>
<name>A0A167AS53_9BACL</name>
<sequence>MPTITNKVFNQELQTVLSELTSGYHAGELSKKNASELPEELHVIEVGHQMVGYGVVWEYASGKQLVHKAEQDYFDDDERYLQKDFYIEMKNKKDIVFIEALDVLKEFEGSGYAAFFVDWLKEKYHNKQMYVYSLVNSRNFWYKQGFEVVGSTGWMTISHK</sequence>
<keyword evidence="2" id="KW-1185">Reference proteome</keyword>
<dbReference type="SUPFAM" id="SSF55729">
    <property type="entry name" value="Acyl-CoA N-acyltransferases (Nat)"/>
    <property type="match status" value="1"/>
</dbReference>
<dbReference type="OrthoDB" id="2242710at2"/>
<dbReference type="InterPro" id="IPR016181">
    <property type="entry name" value="Acyl_CoA_acyltransferase"/>
</dbReference>
<evidence type="ECO:0000313" key="2">
    <source>
        <dbReference type="Proteomes" id="UP000077134"/>
    </source>
</evidence>
<dbReference type="KEGG" id="pcx:LPB68_16715"/>
<reference evidence="1 2" key="1">
    <citation type="submission" date="2016-02" db="EMBL/GenBank/DDBJ databases">
        <title>Paenibacillus sp. LPB0068, isolated from Crassostrea gigas.</title>
        <authorList>
            <person name="Shin S.-K."/>
            <person name="Yi H."/>
        </authorList>
    </citation>
    <scope>NUCLEOTIDE SEQUENCE [LARGE SCALE GENOMIC DNA]</scope>
    <source>
        <strain evidence="1 2">LPB0068</strain>
    </source>
</reference>
<accession>A0A167AS53</accession>
<evidence type="ECO:0000313" key="1">
    <source>
        <dbReference type="EMBL" id="OAB71367.1"/>
    </source>
</evidence>
<organism evidence="1 2">
    <name type="scientific">Paenibacillus crassostreae</name>
    <dbReference type="NCBI Taxonomy" id="1763538"/>
    <lineage>
        <taxon>Bacteria</taxon>
        <taxon>Bacillati</taxon>
        <taxon>Bacillota</taxon>
        <taxon>Bacilli</taxon>
        <taxon>Bacillales</taxon>
        <taxon>Paenibacillaceae</taxon>
        <taxon>Paenibacillus</taxon>
    </lineage>
</organism>
<dbReference type="STRING" id="1763538.LPB68_16715"/>
<proteinExistence type="predicted"/>